<name>A0A1X1XSL4_9MYCO</name>
<proteinExistence type="predicted"/>
<dbReference type="STRING" id="169765.AWC15_07305"/>
<evidence type="ECO:0000256" key="1">
    <source>
        <dbReference type="SAM" id="Phobius"/>
    </source>
</evidence>
<protein>
    <submittedName>
        <fullName evidence="2">Uncharacterized protein</fullName>
    </submittedName>
</protein>
<keyword evidence="1" id="KW-1133">Transmembrane helix</keyword>
<organism evidence="2 4">
    <name type="scientific">Mycobacterium lacus</name>
    <dbReference type="NCBI Taxonomy" id="169765"/>
    <lineage>
        <taxon>Bacteria</taxon>
        <taxon>Bacillati</taxon>
        <taxon>Actinomycetota</taxon>
        <taxon>Actinomycetes</taxon>
        <taxon>Mycobacteriales</taxon>
        <taxon>Mycobacteriaceae</taxon>
        <taxon>Mycobacterium</taxon>
    </lineage>
</organism>
<feature type="transmembrane region" description="Helical" evidence="1">
    <location>
        <begin position="64"/>
        <end position="89"/>
    </location>
</feature>
<evidence type="ECO:0000313" key="2">
    <source>
        <dbReference type="EMBL" id="BBX97441.1"/>
    </source>
</evidence>
<feature type="transmembrane region" description="Helical" evidence="1">
    <location>
        <begin position="20"/>
        <end position="44"/>
    </location>
</feature>
<dbReference type="KEGG" id="mlj:MLAC_27470"/>
<evidence type="ECO:0000313" key="4">
    <source>
        <dbReference type="Proteomes" id="UP000466396"/>
    </source>
</evidence>
<dbReference type="EMBL" id="AP022581">
    <property type="protein sequence ID" value="BBX97441.1"/>
    <property type="molecule type" value="Genomic_DNA"/>
</dbReference>
<keyword evidence="4" id="KW-1185">Reference proteome</keyword>
<reference evidence="2 4" key="1">
    <citation type="journal article" date="2019" name="Emerg. Microbes Infect.">
        <title>Comprehensive subspecies identification of 175 nontuberculous mycobacteria species based on 7547 genomic profiles.</title>
        <authorList>
            <person name="Matsumoto Y."/>
            <person name="Kinjo T."/>
            <person name="Motooka D."/>
            <person name="Nabeya D."/>
            <person name="Jung N."/>
            <person name="Uechi K."/>
            <person name="Horii T."/>
            <person name="Iida T."/>
            <person name="Fujita J."/>
            <person name="Nakamura S."/>
        </authorList>
    </citation>
    <scope>NUCLEOTIDE SEQUENCE [LARGE SCALE GENOMIC DNA]</scope>
    <source>
        <strain evidence="2 4">JCM 15657</strain>
    </source>
</reference>
<sequence>MASPQGSPQRRSTADIVATVLWSVVLPAACALALAAALLRSLWLMMPCWHVSEWSSRVHAEHPLWEWSAFAFTVLVTAFLVAMIIWINAKTLDRGLDRITVSFTVG</sequence>
<accession>A0A1X1XSL4</accession>
<keyword evidence="1" id="KW-0472">Membrane</keyword>
<keyword evidence="1" id="KW-0812">Transmembrane</keyword>
<reference evidence="2" key="2">
    <citation type="submission" date="2020-02" db="EMBL/GenBank/DDBJ databases">
        <authorList>
            <person name="Matsumoto Y."/>
            <person name="Motooka D."/>
            <person name="Nakamura S."/>
        </authorList>
    </citation>
    <scope>NUCLEOTIDE SEQUENCE</scope>
    <source>
        <strain evidence="2">JCM 15657</strain>
    </source>
</reference>
<dbReference type="KEGG" id="mlj:MLAC_27350"/>
<gene>
    <name evidence="2" type="ORF">MLAC_27350</name>
    <name evidence="3" type="ORF">MLAC_27470</name>
</gene>
<dbReference type="Proteomes" id="UP000466396">
    <property type="component" value="Chromosome"/>
</dbReference>
<dbReference type="EMBL" id="AP022581">
    <property type="protein sequence ID" value="BBX97453.1"/>
    <property type="molecule type" value="Genomic_DNA"/>
</dbReference>
<dbReference type="RefSeq" id="WP_085162426.1">
    <property type="nucleotide sequence ID" value="NZ_AP022581.1"/>
</dbReference>
<evidence type="ECO:0000313" key="3">
    <source>
        <dbReference type="EMBL" id="BBX97453.1"/>
    </source>
</evidence>
<dbReference type="AlphaFoldDB" id="A0A1X1XSL4"/>